<evidence type="ECO:0000256" key="1">
    <source>
        <dbReference type="SAM" id="MobiDB-lite"/>
    </source>
</evidence>
<comment type="caution">
    <text evidence="2">The sequence shown here is derived from an EMBL/GenBank/DDBJ whole genome shotgun (WGS) entry which is preliminary data.</text>
</comment>
<keyword evidence="3" id="KW-1185">Reference proteome</keyword>
<protein>
    <submittedName>
        <fullName evidence="2">Uncharacterized protein</fullName>
    </submittedName>
</protein>
<feature type="compositionally biased region" description="Basic and acidic residues" evidence="1">
    <location>
        <begin position="11"/>
        <end position="21"/>
    </location>
</feature>
<name>A0ABP7GHA5_9ACTN</name>
<gene>
    <name evidence="2" type="ORF">GCM10022402_48750</name>
</gene>
<accession>A0ABP7GHA5</accession>
<dbReference type="EMBL" id="BAABDD010000048">
    <property type="protein sequence ID" value="GAA3765738.1"/>
    <property type="molecule type" value="Genomic_DNA"/>
</dbReference>
<sequence length="57" mass="6683">MNQYEARSITPRRDADRELQRRRINARRLRRAIHGPRRAARRATAPPSRRPGPSRPG</sequence>
<feature type="compositionally biased region" description="Pro residues" evidence="1">
    <location>
        <begin position="48"/>
        <end position="57"/>
    </location>
</feature>
<evidence type="ECO:0000313" key="2">
    <source>
        <dbReference type="EMBL" id="GAA3765738.1"/>
    </source>
</evidence>
<reference evidence="3" key="1">
    <citation type="journal article" date="2019" name="Int. J. Syst. Evol. Microbiol.">
        <title>The Global Catalogue of Microorganisms (GCM) 10K type strain sequencing project: providing services to taxonomists for standard genome sequencing and annotation.</title>
        <authorList>
            <consortium name="The Broad Institute Genomics Platform"/>
            <consortium name="The Broad Institute Genome Sequencing Center for Infectious Disease"/>
            <person name="Wu L."/>
            <person name="Ma J."/>
        </authorList>
    </citation>
    <scope>NUCLEOTIDE SEQUENCE [LARGE SCALE GENOMIC DNA]</scope>
    <source>
        <strain evidence="3">JCM 17137</strain>
    </source>
</reference>
<feature type="region of interest" description="Disordered" evidence="1">
    <location>
        <begin position="1"/>
        <end position="57"/>
    </location>
</feature>
<dbReference type="Proteomes" id="UP001500908">
    <property type="component" value="Unassembled WGS sequence"/>
</dbReference>
<proteinExistence type="predicted"/>
<evidence type="ECO:0000313" key="3">
    <source>
        <dbReference type="Proteomes" id="UP001500908"/>
    </source>
</evidence>
<dbReference type="RefSeq" id="WP_344977180.1">
    <property type="nucleotide sequence ID" value="NZ_BAABDD010000048.1"/>
</dbReference>
<organism evidence="2 3">
    <name type="scientific">Salinactinospora qingdaonensis</name>
    <dbReference type="NCBI Taxonomy" id="702744"/>
    <lineage>
        <taxon>Bacteria</taxon>
        <taxon>Bacillati</taxon>
        <taxon>Actinomycetota</taxon>
        <taxon>Actinomycetes</taxon>
        <taxon>Streptosporangiales</taxon>
        <taxon>Nocardiopsidaceae</taxon>
        <taxon>Salinactinospora</taxon>
    </lineage>
</organism>
<feature type="compositionally biased region" description="Basic residues" evidence="1">
    <location>
        <begin position="22"/>
        <end position="41"/>
    </location>
</feature>